<name>D2MLW7_9FIRM</name>
<sequence>MSNLTLNQVVRESITEALLRLMRNKEFGKIKIKEITDLAGVGRVSFYRNFGSKKEVVIQQLNEITKKWCCIHHDQLHGFKDYLPLLEELKPILVVLKMSNSTNLLYDYLYKSLLPKMDNPRKGYVLEMYAGMFFGIMNHWMRNGFKENQEELRDYLNCFDKYPLEKEIL</sequence>
<dbReference type="InterPro" id="IPR039532">
    <property type="entry name" value="TetR_C_Firmicutes"/>
</dbReference>
<dbReference type="EMBL" id="ADFR01000002">
    <property type="protein sequence ID" value="EFC06043.1"/>
    <property type="molecule type" value="Genomic_DNA"/>
</dbReference>
<dbReference type="Proteomes" id="UP000005017">
    <property type="component" value="Unassembled WGS sequence"/>
</dbReference>
<dbReference type="InterPro" id="IPR001647">
    <property type="entry name" value="HTH_TetR"/>
</dbReference>
<dbReference type="AlphaFoldDB" id="D2MLW7"/>
<dbReference type="PANTHER" id="PTHR43479:SF11">
    <property type="entry name" value="ACREF_ENVCD OPERON REPRESSOR-RELATED"/>
    <property type="match status" value="1"/>
</dbReference>
<accession>D2MLW7</accession>
<feature type="DNA-binding region" description="H-T-H motif" evidence="2">
    <location>
        <begin position="31"/>
        <end position="50"/>
    </location>
</feature>
<evidence type="ECO:0000256" key="2">
    <source>
        <dbReference type="PROSITE-ProRule" id="PRU00335"/>
    </source>
</evidence>
<dbReference type="Pfam" id="PF00440">
    <property type="entry name" value="TetR_N"/>
    <property type="match status" value="1"/>
</dbReference>
<dbReference type="Gene3D" id="1.10.357.10">
    <property type="entry name" value="Tetracycline Repressor, domain 2"/>
    <property type="match status" value="1"/>
</dbReference>
<comment type="caution">
    <text evidence="4">The sequence shown here is derived from an EMBL/GenBank/DDBJ whole genome shotgun (WGS) entry which is preliminary data.</text>
</comment>
<dbReference type="PANTHER" id="PTHR43479">
    <property type="entry name" value="ACREF/ENVCD OPERON REPRESSOR-RELATED"/>
    <property type="match status" value="1"/>
</dbReference>
<dbReference type="InterPro" id="IPR009057">
    <property type="entry name" value="Homeodomain-like_sf"/>
</dbReference>
<dbReference type="Pfam" id="PF14278">
    <property type="entry name" value="TetR_C_8"/>
    <property type="match status" value="1"/>
</dbReference>
<proteinExistence type="predicted"/>
<dbReference type="PROSITE" id="PS50977">
    <property type="entry name" value="HTH_TETR_2"/>
    <property type="match status" value="1"/>
</dbReference>
<evidence type="ECO:0000259" key="3">
    <source>
        <dbReference type="PROSITE" id="PS50977"/>
    </source>
</evidence>
<dbReference type="STRING" id="679192.HMPREF9013_0735"/>
<keyword evidence="5" id="KW-1185">Reference proteome</keyword>
<evidence type="ECO:0000313" key="4">
    <source>
        <dbReference type="EMBL" id="EFC06043.1"/>
    </source>
</evidence>
<reference evidence="5" key="1">
    <citation type="submission" date="2009-12" db="EMBL/GenBank/DDBJ databases">
        <title>Sequence of Clostridiales genomosp. BVAB3 str. UPII9-5.</title>
        <authorList>
            <person name="Madupu R."/>
            <person name="Durkin A.S."/>
            <person name="Torralba M."/>
            <person name="Methe B."/>
            <person name="Sutton G.G."/>
            <person name="Strausberg R.L."/>
            <person name="Nelson K.E."/>
        </authorList>
    </citation>
    <scope>NUCLEOTIDE SEQUENCE [LARGE SCALE GENOMIC DNA]</scope>
    <source>
        <strain evidence="5">W1219</strain>
    </source>
</reference>
<evidence type="ECO:0000256" key="1">
    <source>
        <dbReference type="ARBA" id="ARBA00023125"/>
    </source>
</evidence>
<gene>
    <name evidence="4" type="ORF">HMPREF9013_0735</name>
</gene>
<dbReference type="eggNOG" id="COG1309">
    <property type="taxonomic scope" value="Bacteria"/>
</dbReference>
<protein>
    <submittedName>
        <fullName evidence="4">Transcriptional regulator, TetR family</fullName>
    </submittedName>
</protein>
<feature type="domain" description="HTH tetR-type" evidence="3">
    <location>
        <begin position="8"/>
        <end position="68"/>
    </location>
</feature>
<dbReference type="SUPFAM" id="SSF46689">
    <property type="entry name" value="Homeodomain-like"/>
    <property type="match status" value="1"/>
</dbReference>
<dbReference type="InterPro" id="IPR050624">
    <property type="entry name" value="HTH-type_Tx_Regulator"/>
</dbReference>
<dbReference type="GO" id="GO:0003677">
    <property type="term" value="F:DNA binding"/>
    <property type="evidence" value="ECO:0007669"/>
    <property type="project" value="UniProtKB-UniRule"/>
</dbReference>
<organism evidence="4 5">
    <name type="scientific">Bulleidia extructa W1219</name>
    <dbReference type="NCBI Taxonomy" id="679192"/>
    <lineage>
        <taxon>Bacteria</taxon>
        <taxon>Bacillati</taxon>
        <taxon>Bacillota</taxon>
        <taxon>Erysipelotrichia</taxon>
        <taxon>Erysipelotrichales</taxon>
        <taxon>Erysipelotrichaceae</taxon>
        <taxon>Bulleidia</taxon>
    </lineage>
</organism>
<evidence type="ECO:0000313" key="5">
    <source>
        <dbReference type="Proteomes" id="UP000005017"/>
    </source>
</evidence>
<keyword evidence="1 2" id="KW-0238">DNA-binding</keyword>
<dbReference type="RefSeq" id="WP_006626388.1">
    <property type="nucleotide sequence ID" value="NZ_ADFR01000002.1"/>
</dbReference>